<evidence type="ECO:0008006" key="2">
    <source>
        <dbReference type="Google" id="ProtNLM"/>
    </source>
</evidence>
<evidence type="ECO:0000313" key="1">
    <source>
        <dbReference type="EMBL" id="SUZ50334.1"/>
    </source>
</evidence>
<dbReference type="SUPFAM" id="SSF52540">
    <property type="entry name" value="P-loop containing nucleoside triphosphate hydrolases"/>
    <property type="match status" value="1"/>
</dbReference>
<gene>
    <name evidence="1" type="ORF">METZ01_LOCUS3188</name>
</gene>
<accession>A0A381N8E6</accession>
<name>A0A381N8E6_9ZZZZ</name>
<dbReference type="InterPro" id="IPR027417">
    <property type="entry name" value="P-loop_NTPase"/>
</dbReference>
<dbReference type="EMBL" id="UINC01000165">
    <property type="protein sequence ID" value="SUZ50334.1"/>
    <property type="molecule type" value="Genomic_DNA"/>
</dbReference>
<proteinExistence type="predicted"/>
<sequence length="154" mass="16559">MVTGAMGAGKSTLIRSLPERGVFTPPPDVPEMFLDNACSCQGQQFYEIDEPTALGGRWIDWLGAANAFLLVADAEAGPTAVESLLARLILVSAETPCLLVVSRWSGGRRNAWQLPGVVAVELLSPGTVLDEERALAQPEEMERILTRLQLLEAA</sequence>
<reference evidence="1" key="1">
    <citation type="submission" date="2018-05" db="EMBL/GenBank/DDBJ databases">
        <authorList>
            <person name="Lanie J.A."/>
            <person name="Ng W.-L."/>
            <person name="Kazmierczak K.M."/>
            <person name="Andrzejewski T.M."/>
            <person name="Davidsen T.M."/>
            <person name="Wayne K.J."/>
            <person name="Tettelin H."/>
            <person name="Glass J.I."/>
            <person name="Rusch D."/>
            <person name="Podicherti R."/>
            <person name="Tsui H.-C.T."/>
            <person name="Winkler M.E."/>
        </authorList>
    </citation>
    <scope>NUCLEOTIDE SEQUENCE</scope>
</reference>
<dbReference type="AlphaFoldDB" id="A0A381N8E6"/>
<protein>
    <recommendedName>
        <fullName evidence="2">G domain-containing protein</fullName>
    </recommendedName>
</protein>
<organism evidence="1">
    <name type="scientific">marine metagenome</name>
    <dbReference type="NCBI Taxonomy" id="408172"/>
    <lineage>
        <taxon>unclassified sequences</taxon>
        <taxon>metagenomes</taxon>
        <taxon>ecological metagenomes</taxon>
    </lineage>
</organism>